<evidence type="ECO:0000313" key="3">
    <source>
        <dbReference type="Proteomes" id="UP000297527"/>
    </source>
</evidence>
<dbReference type="EMBL" id="PQXN01000260">
    <property type="protein sequence ID" value="TGO47853.1"/>
    <property type="molecule type" value="Genomic_DNA"/>
</dbReference>
<dbReference type="Proteomes" id="UP000297527">
    <property type="component" value="Unassembled WGS sequence"/>
</dbReference>
<reference evidence="2 3" key="1">
    <citation type="submission" date="2017-12" db="EMBL/GenBank/DDBJ databases">
        <title>Comparative genomics of Botrytis spp.</title>
        <authorList>
            <person name="Valero-Jimenez C.A."/>
            <person name="Tapia P."/>
            <person name="Veloso J."/>
            <person name="Silva-Moreno E."/>
            <person name="Staats M."/>
            <person name="Valdes J.H."/>
            <person name="Van Kan J.A.L."/>
        </authorList>
    </citation>
    <scope>NUCLEOTIDE SEQUENCE [LARGE SCALE GENOMIC DNA]</scope>
    <source>
        <strain evidence="2 3">MUCL11595</strain>
    </source>
</reference>
<proteinExistence type="predicted"/>
<keyword evidence="3" id="KW-1185">Reference proteome</keyword>
<gene>
    <name evidence="2" type="ORF">BCON_0261g00200</name>
</gene>
<organism evidence="2 3">
    <name type="scientific">Botryotinia convoluta</name>
    <dbReference type="NCBI Taxonomy" id="54673"/>
    <lineage>
        <taxon>Eukaryota</taxon>
        <taxon>Fungi</taxon>
        <taxon>Dikarya</taxon>
        <taxon>Ascomycota</taxon>
        <taxon>Pezizomycotina</taxon>
        <taxon>Leotiomycetes</taxon>
        <taxon>Helotiales</taxon>
        <taxon>Sclerotiniaceae</taxon>
        <taxon>Botryotinia</taxon>
    </lineage>
</organism>
<evidence type="ECO:0000256" key="1">
    <source>
        <dbReference type="SAM" id="Coils"/>
    </source>
</evidence>
<sequence>MASDLSTLAENDTFSIKLKNSESLSEVLHLKLQEAPEPWMRLQGSHSITNPETSQREQVIDFAVKIKGLNTRLIRVELRGDEGHDLEAIPMDKRDENSSIFDEEVIQRSCQAVVDLANKGYYKGEQPRRQQTWLGRLKAAMVDNEQGWIDKNDPIPGGIRFTRALKKFDLVSSIVRTASATAIMQEFERAAILGATARPGNSVTLIHRPYVPSALVSRIKILELANNGARARRAEQESKLAFLANRIQSLESRLRNREQQLESQAIEIKTLQTEIIGLSTSQGANMITLTRHDHLIKNHHGFLENRAVKHINSVKEASESQKIKSDDQERELDEKLALYQSILMENQERELNEKLASYEANLLQKVKQIILAELLGLETQSGAALGGKSEPHIVCSPNIYGFDGQNSSQAMHSISKTTLTTY</sequence>
<evidence type="ECO:0000313" key="2">
    <source>
        <dbReference type="EMBL" id="TGO47853.1"/>
    </source>
</evidence>
<feature type="coiled-coil region" evidence="1">
    <location>
        <begin position="341"/>
        <end position="368"/>
    </location>
</feature>
<feature type="coiled-coil region" evidence="1">
    <location>
        <begin position="219"/>
        <end position="274"/>
    </location>
</feature>
<comment type="caution">
    <text evidence="2">The sequence shown here is derived from an EMBL/GenBank/DDBJ whole genome shotgun (WGS) entry which is preliminary data.</text>
</comment>
<accession>A0A4Z1HS99</accession>
<keyword evidence="1" id="KW-0175">Coiled coil</keyword>
<name>A0A4Z1HS99_9HELO</name>
<protein>
    <submittedName>
        <fullName evidence="2">Uncharacterized protein</fullName>
    </submittedName>
</protein>
<dbReference type="OrthoDB" id="3533921at2759"/>
<dbReference type="AlphaFoldDB" id="A0A4Z1HS99"/>